<dbReference type="EC" id="6.1.1.9" evidence="1 9"/>
<name>A0A2M7R9G4_9BACT</name>
<evidence type="ECO:0000256" key="4">
    <source>
        <dbReference type="ARBA" id="ARBA00022741"/>
    </source>
</evidence>
<dbReference type="CDD" id="cd00817">
    <property type="entry name" value="ValRS_core"/>
    <property type="match status" value="1"/>
</dbReference>
<feature type="non-terminal residue" evidence="12">
    <location>
        <position position="648"/>
    </location>
</feature>
<evidence type="ECO:0000256" key="8">
    <source>
        <dbReference type="ARBA" id="ARBA00047552"/>
    </source>
</evidence>
<dbReference type="NCBIfam" id="NF004349">
    <property type="entry name" value="PRK05729.1"/>
    <property type="match status" value="1"/>
</dbReference>
<reference evidence="13" key="1">
    <citation type="submission" date="2017-09" db="EMBL/GenBank/DDBJ databases">
        <title>Depth-based differentiation of microbial function through sediment-hosted aquifers and enrichment of novel symbionts in the deep terrestrial subsurface.</title>
        <authorList>
            <person name="Probst A.J."/>
            <person name="Ladd B."/>
            <person name="Jarett J.K."/>
            <person name="Geller-Mcgrath D.E."/>
            <person name="Sieber C.M.K."/>
            <person name="Emerson J.B."/>
            <person name="Anantharaman K."/>
            <person name="Thomas B.C."/>
            <person name="Malmstrom R."/>
            <person name="Stieglmeier M."/>
            <person name="Klingl A."/>
            <person name="Woyke T."/>
            <person name="Ryan C.M."/>
            <person name="Banfield J.F."/>
        </authorList>
    </citation>
    <scope>NUCLEOTIDE SEQUENCE [LARGE SCALE GENOMIC DNA]</scope>
</reference>
<organism evidence="12 13">
    <name type="scientific">Candidatus Magasanikbacteria bacterium CG_4_10_14_0_8_um_filter_32_14</name>
    <dbReference type="NCBI Taxonomy" id="1974640"/>
    <lineage>
        <taxon>Bacteria</taxon>
        <taxon>Candidatus Magasanikiibacteriota</taxon>
    </lineage>
</organism>
<proteinExistence type="inferred from homology"/>
<evidence type="ECO:0000256" key="5">
    <source>
        <dbReference type="ARBA" id="ARBA00022840"/>
    </source>
</evidence>
<evidence type="ECO:0000256" key="7">
    <source>
        <dbReference type="ARBA" id="ARBA00023146"/>
    </source>
</evidence>
<comment type="similarity">
    <text evidence="10">Belongs to the class-I aminoacyl-tRNA synthetase family.</text>
</comment>
<keyword evidence="6 10" id="KW-0648">Protein biosynthesis</keyword>
<evidence type="ECO:0000256" key="1">
    <source>
        <dbReference type="ARBA" id="ARBA00013169"/>
    </source>
</evidence>
<keyword evidence="5 10" id="KW-0067">ATP-binding</keyword>
<dbReference type="Gene3D" id="3.40.50.620">
    <property type="entry name" value="HUPs"/>
    <property type="match status" value="2"/>
</dbReference>
<evidence type="ECO:0000256" key="3">
    <source>
        <dbReference type="ARBA" id="ARBA00022598"/>
    </source>
</evidence>
<dbReference type="PRINTS" id="PR00986">
    <property type="entry name" value="TRNASYNTHVAL"/>
</dbReference>
<dbReference type="InterPro" id="IPR009008">
    <property type="entry name" value="Val/Leu/Ile-tRNA-synth_edit"/>
</dbReference>
<dbReference type="PANTHER" id="PTHR11946:SF93">
    <property type="entry name" value="VALINE--TRNA LIGASE, CHLOROPLASTIC_MITOCHONDRIAL 2"/>
    <property type="match status" value="1"/>
</dbReference>
<dbReference type="PANTHER" id="PTHR11946">
    <property type="entry name" value="VALYL-TRNA SYNTHETASES"/>
    <property type="match status" value="1"/>
</dbReference>
<evidence type="ECO:0000256" key="6">
    <source>
        <dbReference type="ARBA" id="ARBA00022917"/>
    </source>
</evidence>
<evidence type="ECO:0000256" key="9">
    <source>
        <dbReference type="NCBIfam" id="TIGR00422"/>
    </source>
</evidence>
<dbReference type="PROSITE" id="PS00178">
    <property type="entry name" value="AA_TRNA_LIGASE_I"/>
    <property type="match status" value="1"/>
</dbReference>
<keyword evidence="4 10" id="KW-0547">Nucleotide-binding</keyword>
<dbReference type="InterPro" id="IPR002300">
    <property type="entry name" value="aa-tRNA-synth_Ia"/>
</dbReference>
<dbReference type="GO" id="GO:0002161">
    <property type="term" value="F:aminoacyl-tRNA deacylase activity"/>
    <property type="evidence" value="ECO:0007669"/>
    <property type="project" value="InterPro"/>
</dbReference>
<dbReference type="EMBL" id="PFMA01000078">
    <property type="protein sequence ID" value="PIY93142.1"/>
    <property type="molecule type" value="Genomic_DNA"/>
</dbReference>
<dbReference type="SUPFAM" id="SSF50677">
    <property type="entry name" value="ValRS/IleRS/LeuRS editing domain"/>
    <property type="match status" value="1"/>
</dbReference>
<evidence type="ECO:0000313" key="13">
    <source>
        <dbReference type="Proteomes" id="UP000229449"/>
    </source>
</evidence>
<keyword evidence="2" id="KW-0963">Cytoplasm</keyword>
<dbReference type="NCBIfam" id="TIGR00422">
    <property type="entry name" value="valS"/>
    <property type="match status" value="1"/>
</dbReference>
<gene>
    <name evidence="12" type="ORF">COY69_03255</name>
</gene>
<keyword evidence="3 10" id="KW-0436">Ligase</keyword>
<dbReference type="SUPFAM" id="SSF47323">
    <property type="entry name" value="Anticodon-binding domain of a subclass of class I aminoacyl-tRNA synthetases"/>
    <property type="match status" value="1"/>
</dbReference>
<dbReference type="AlphaFoldDB" id="A0A2M7R9G4"/>
<dbReference type="GO" id="GO:0005524">
    <property type="term" value="F:ATP binding"/>
    <property type="evidence" value="ECO:0007669"/>
    <property type="project" value="UniProtKB-KW"/>
</dbReference>
<dbReference type="GO" id="GO:0004832">
    <property type="term" value="F:valine-tRNA ligase activity"/>
    <property type="evidence" value="ECO:0007669"/>
    <property type="project" value="UniProtKB-UniRule"/>
</dbReference>
<dbReference type="InterPro" id="IPR001412">
    <property type="entry name" value="aa-tRNA-synth_I_CS"/>
</dbReference>
<dbReference type="SUPFAM" id="SSF52374">
    <property type="entry name" value="Nucleotidylyl transferase"/>
    <property type="match status" value="1"/>
</dbReference>
<dbReference type="Proteomes" id="UP000229449">
    <property type="component" value="Unassembled WGS sequence"/>
</dbReference>
<dbReference type="GO" id="GO:0005829">
    <property type="term" value="C:cytosol"/>
    <property type="evidence" value="ECO:0007669"/>
    <property type="project" value="TreeGrafter"/>
</dbReference>
<dbReference type="InterPro" id="IPR014729">
    <property type="entry name" value="Rossmann-like_a/b/a_fold"/>
</dbReference>
<dbReference type="Gene3D" id="1.10.730.10">
    <property type="entry name" value="Isoleucyl-tRNA Synthetase, Domain 1"/>
    <property type="match status" value="1"/>
</dbReference>
<feature type="domain" description="Aminoacyl-tRNA synthetase class Ia" evidence="11">
    <location>
        <begin position="14"/>
        <end position="576"/>
    </location>
</feature>
<comment type="caution">
    <text evidence="12">The sequence shown here is derived from an EMBL/GenBank/DDBJ whole genome shotgun (WGS) entry which is preliminary data.</text>
</comment>
<keyword evidence="7 10" id="KW-0030">Aminoacyl-tRNA synthetase</keyword>
<dbReference type="GO" id="GO:0006438">
    <property type="term" value="P:valyl-tRNA aminoacylation"/>
    <property type="evidence" value="ECO:0007669"/>
    <property type="project" value="UniProtKB-UniRule"/>
</dbReference>
<evidence type="ECO:0000259" key="11">
    <source>
        <dbReference type="Pfam" id="PF00133"/>
    </source>
</evidence>
<accession>A0A2M7R9G4</accession>
<evidence type="ECO:0000256" key="10">
    <source>
        <dbReference type="RuleBase" id="RU363035"/>
    </source>
</evidence>
<dbReference type="Pfam" id="PF00133">
    <property type="entry name" value="tRNA-synt_1"/>
    <property type="match status" value="1"/>
</dbReference>
<comment type="catalytic activity">
    <reaction evidence="8">
        <text>tRNA(Val) + L-valine + ATP = L-valyl-tRNA(Val) + AMP + diphosphate</text>
        <dbReference type="Rhea" id="RHEA:10704"/>
        <dbReference type="Rhea" id="RHEA-COMP:9672"/>
        <dbReference type="Rhea" id="RHEA-COMP:9708"/>
        <dbReference type="ChEBI" id="CHEBI:30616"/>
        <dbReference type="ChEBI" id="CHEBI:33019"/>
        <dbReference type="ChEBI" id="CHEBI:57762"/>
        <dbReference type="ChEBI" id="CHEBI:78442"/>
        <dbReference type="ChEBI" id="CHEBI:78537"/>
        <dbReference type="ChEBI" id="CHEBI:456215"/>
        <dbReference type="EC" id="6.1.1.9"/>
    </reaction>
</comment>
<dbReference type="InterPro" id="IPR002303">
    <property type="entry name" value="Valyl-tRNA_ligase"/>
</dbReference>
<evidence type="ECO:0000313" key="12">
    <source>
        <dbReference type="EMBL" id="PIY93142.1"/>
    </source>
</evidence>
<evidence type="ECO:0000256" key="2">
    <source>
        <dbReference type="ARBA" id="ARBA00022490"/>
    </source>
</evidence>
<protein>
    <recommendedName>
        <fullName evidence="1 9">Valine--tRNA ligase</fullName>
        <ecNumber evidence="1 9">6.1.1.9</ecNumber>
    </recommendedName>
</protein>
<sequence length="648" mass="74226">MEKAYEPKIYEDDIYKLWEESGFFNPDNLSGEPYAIMMPPPNVTGVLHLGHALENSLMDIMARYQRMQGKKVLLLPGTDHAAVATQARVEKNLVEAGMKNPREELGREGLLKKIREYSEQSKATILKQIRKMGTSADWSRLAYTFDEERSKAVNTTFVKMYNDGLIYRGFKVVNWSVKGQSTCSDDELVYIDREAKLYTFKYSKDFPITIATTRPETKLGDTAVAVNPNDKRYKKFIGKVFPVNFCGVDLKLKIIADEHVEMEFGTGALGVTPAHSGVDFEMYEKKKVEGDPIELIQVIDEKGKMTLQTGKEFVDKTVLEARDLVVEKLRAEGLMEKEEEIEQNVGTSDRFGDVVEAIPMTQWFIDVNKEIPGRGKSLKALMKEAVSSGLDNDKNKKVTITPDNFVNIYFNWIDNLRDWCISRQIWWGHQIPVWYRKVESRKSKVESIEDIYVGVEEPKDIENWTQDSDTLDTWFSSGLWTFSTLGWPNDTADFKTFHPTNWMQMGHEILFFWMARMILFSGYLFDGIPFKDVYIHGILRDKDGKKFSKSSGNGIDPLDIIENYGTDALRWSVLSGITPGNDSRFYTEKVEGSRNLVNKLWNVARFIEMTIVEAGGKLVRECKMPKAKTLADTWILSRLNKIIKDVVD</sequence>
<dbReference type="InterPro" id="IPR009080">
    <property type="entry name" value="tRNAsynth_Ia_anticodon-bd"/>
</dbReference>